<accession>A0AAN5DDQ5</accession>
<organism evidence="1 2">
    <name type="scientific">Pristionchus mayeri</name>
    <dbReference type="NCBI Taxonomy" id="1317129"/>
    <lineage>
        <taxon>Eukaryota</taxon>
        <taxon>Metazoa</taxon>
        <taxon>Ecdysozoa</taxon>
        <taxon>Nematoda</taxon>
        <taxon>Chromadorea</taxon>
        <taxon>Rhabditida</taxon>
        <taxon>Rhabditina</taxon>
        <taxon>Diplogasteromorpha</taxon>
        <taxon>Diplogasteroidea</taxon>
        <taxon>Neodiplogasteridae</taxon>
        <taxon>Pristionchus</taxon>
    </lineage>
</organism>
<evidence type="ECO:0000313" key="2">
    <source>
        <dbReference type="Proteomes" id="UP001328107"/>
    </source>
</evidence>
<dbReference type="Proteomes" id="UP001328107">
    <property type="component" value="Unassembled WGS sequence"/>
</dbReference>
<dbReference type="EMBL" id="BTRK01000006">
    <property type="protein sequence ID" value="GMR61121.1"/>
    <property type="molecule type" value="Genomic_DNA"/>
</dbReference>
<evidence type="ECO:0000313" key="1">
    <source>
        <dbReference type="EMBL" id="GMR61121.1"/>
    </source>
</evidence>
<feature type="non-terminal residue" evidence="1">
    <location>
        <position position="80"/>
    </location>
</feature>
<reference evidence="2" key="1">
    <citation type="submission" date="2022-10" db="EMBL/GenBank/DDBJ databases">
        <title>Genome assembly of Pristionchus species.</title>
        <authorList>
            <person name="Yoshida K."/>
            <person name="Sommer R.J."/>
        </authorList>
    </citation>
    <scope>NUCLEOTIDE SEQUENCE [LARGE SCALE GENOMIC DNA]</scope>
    <source>
        <strain evidence="2">RS5460</strain>
    </source>
</reference>
<sequence>STVQYVDASTLYCLLKYRFATIPLNSSVCTNSSPTNSYLYSSSFCSASGSVGMCFSYSASSRRVKQTLWLDPSSPSPMNS</sequence>
<dbReference type="AlphaFoldDB" id="A0AAN5DDQ5"/>
<proteinExistence type="predicted"/>
<keyword evidence="2" id="KW-1185">Reference proteome</keyword>
<gene>
    <name evidence="1" type="ORF">PMAYCL1PPCAC_31316</name>
</gene>
<protein>
    <submittedName>
        <fullName evidence="1">Uncharacterized protein</fullName>
    </submittedName>
</protein>
<name>A0AAN5DDQ5_9BILA</name>
<comment type="caution">
    <text evidence="1">The sequence shown here is derived from an EMBL/GenBank/DDBJ whole genome shotgun (WGS) entry which is preliminary data.</text>
</comment>
<feature type="non-terminal residue" evidence="1">
    <location>
        <position position="1"/>
    </location>
</feature>